<dbReference type="PROSITE" id="PS51465">
    <property type="entry name" value="KAZAL_2"/>
    <property type="match status" value="1"/>
</dbReference>
<sequence>MKFFLQVAITTVLIYLATSIKEATSTNRTEAELSLIEALESSLSTSPYHNATMTKPLKAVSESILQSNATTVNAKRTCACDDTEETPVCASNGVTYKNGCRFECAKARVNRLRQIKQGRCSQTTGASSYWQSKKSG</sequence>
<evidence type="ECO:0000256" key="1">
    <source>
        <dbReference type="SAM" id="SignalP"/>
    </source>
</evidence>
<protein>
    <recommendedName>
        <fullName evidence="2">Kazal-like domain-containing protein</fullName>
    </recommendedName>
</protein>
<keyword evidence="1" id="KW-0732">Signal</keyword>
<evidence type="ECO:0000313" key="3">
    <source>
        <dbReference type="EMBL" id="CAL8090365.1"/>
    </source>
</evidence>
<dbReference type="CDD" id="cd00104">
    <property type="entry name" value="KAZAL_FS"/>
    <property type="match status" value="1"/>
</dbReference>
<dbReference type="Pfam" id="PF07648">
    <property type="entry name" value="Kazal_2"/>
    <property type="match status" value="1"/>
</dbReference>
<dbReference type="EMBL" id="CAXLJM020000024">
    <property type="protein sequence ID" value="CAL8090365.1"/>
    <property type="molecule type" value="Genomic_DNA"/>
</dbReference>
<evidence type="ECO:0000259" key="2">
    <source>
        <dbReference type="PROSITE" id="PS51465"/>
    </source>
</evidence>
<feature type="domain" description="Kazal-like" evidence="2">
    <location>
        <begin position="72"/>
        <end position="122"/>
    </location>
</feature>
<evidence type="ECO:0000313" key="4">
    <source>
        <dbReference type="Proteomes" id="UP001642540"/>
    </source>
</evidence>
<dbReference type="SMART" id="SM00280">
    <property type="entry name" value="KAZAL"/>
    <property type="match status" value="1"/>
</dbReference>
<dbReference type="InterPro" id="IPR036058">
    <property type="entry name" value="Kazal_dom_sf"/>
</dbReference>
<feature type="chain" id="PRO_5045274652" description="Kazal-like domain-containing protein" evidence="1">
    <location>
        <begin position="20"/>
        <end position="136"/>
    </location>
</feature>
<accession>A0ABP1Q5N9</accession>
<comment type="caution">
    <text evidence="3">The sequence shown here is derived from an EMBL/GenBank/DDBJ whole genome shotgun (WGS) entry which is preliminary data.</text>
</comment>
<reference evidence="3 4" key="1">
    <citation type="submission" date="2024-08" db="EMBL/GenBank/DDBJ databases">
        <authorList>
            <person name="Cucini C."/>
            <person name="Frati F."/>
        </authorList>
    </citation>
    <scope>NUCLEOTIDE SEQUENCE [LARGE SCALE GENOMIC DNA]</scope>
</reference>
<dbReference type="Proteomes" id="UP001642540">
    <property type="component" value="Unassembled WGS sequence"/>
</dbReference>
<organism evidence="3 4">
    <name type="scientific">Orchesella dallaii</name>
    <dbReference type="NCBI Taxonomy" id="48710"/>
    <lineage>
        <taxon>Eukaryota</taxon>
        <taxon>Metazoa</taxon>
        <taxon>Ecdysozoa</taxon>
        <taxon>Arthropoda</taxon>
        <taxon>Hexapoda</taxon>
        <taxon>Collembola</taxon>
        <taxon>Entomobryomorpha</taxon>
        <taxon>Entomobryoidea</taxon>
        <taxon>Orchesellidae</taxon>
        <taxon>Orchesellinae</taxon>
        <taxon>Orchesella</taxon>
    </lineage>
</organism>
<dbReference type="Gene3D" id="3.30.60.30">
    <property type="match status" value="1"/>
</dbReference>
<gene>
    <name evidence="3" type="ORF">ODALV1_LOCUS7620</name>
</gene>
<dbReference type="SUPFAM" id="SSF100895">
    <property type="entry name" value="Kazal-type serine protease inhibitors"/>
    <property type="match status" value="1"/>
</dbReference>
<name>A0ABP1Q5N9_9HEXA</name>
<proteinExistence type="predicted"/>
<keyword evidence="4" id="KW-1185">Reference proteome</keyword>
<feature type="signal peptide" evidence="1">
    <location>
        <begin position="1"/>
        <end position="19"/>
    </location>
</feature>
<dbReference type="InterPro" id="IPR002350">
    <property type="entry name" value="Kazal_dom"/>
</dbReference>